<organism evidence="1 2">
    <name type="scientific">Bauhinia variegata</name>
    <name type="common">Purple orchid tree</name>
    <name type="synonym">Phanera variegata</name>
    <dbReference type="NCBI Taxonomy" id="167791"/>
    <lineage>
        <taxon>Eukaryota</taxon>
        <taxon>Viridiplantae</taxon>
        <taxon>Streptophyta</taxon>
        <taxon>Embryophyta</taxon>
        <taxon>Tracheophyta</taxon>
        <taxon>Spermatophyta</taxon>
        <taxon>Magnoliopsida</taxon>
        <taxon>eudicotyledons</taxon>
        <taxon>Gunneridae</taxon>
        <taxon>Pentapetalae</taxon>
        <taxon>rosids</taxon>
        <taxon>fabids</taxon>
        <taxon>Fabales</taxon>
        <taxon>Fabaceae</taxon>
        <taxon>Cercidoideae</taxon>
        <taxon>Cercideae</taxon>
        <taxon>Bauhiniinae</taxon>
        <taxon>Bauhinia</taxon>
    </lineage>
</organism>
<evidence type="ECO:0000313" key="2">
    <source>
        <dbReference type="Proteomes" id="UP000828941"/>
    </source>
</evidence>
<gene>
    <name evidence="1" type="ORF">L6164_013353</name>
</gene>
<keyword evidence="2" id="KW-1185">Reference proteome</keyword>
<reference evidence="1 2" key="1">
    <citation type="journal article" date="2022" name="DNA Res.">
        <title>Chromosomal-level genome assembly of the orchid tree Bauhinia variegata (Leguminosae; Cercidoideae) supports the allotetraploid origin hypothesis of Bauhinia.</title>
        <authorList>
            <person name="Zhong Y."/>
            <person name="Chen Y."/>
            <person name="Zheng D."/>
            <person name="Pang J."/>
            <person name="Liu Y."/>
            <person name="Luo S."/>
            <person name="Meng S."/>
            <person name="Qian L."/>
            <person name="Wei D."/>
            <person name="Dai S."/>
            <person name="Zhou R."/>
        </authorList>
    </citation>
    <scope>NUCLEOTIDE SEQUENCE [LARGE SCALE GENOMIC DNA]</scope>
    <source>
        <strain evidence="1">BV-YZ2020</strain>
    </source>
</reference>
<comment type="caution">
    <text evidence="1">The sequence shown here is derived from an EMBL/GenBank/DDBJ whole genome shotgun (WGS) entry which is preliminary data.</text>
</comment>
<dbReference type="Proteomes" id="UP000828941">
    <property type="component" value="Chromosome 5"/>
</dbReference>
<dbReference type="EMBL" id="CM039430">
    <property type="protein sequence ID" value="KAI4346288.1"/>
    <property type="molecule type" value="Genomic_DNA"/>
</dbReference>
<sequence>MKSVKNRVDEVNEDTLTYKYTIIEGEALGDKLQSIAIEVKFEAKPDGGSNNKVTSKYYTKGDFQLLEEEIKDGKEKSLTIHKIVETYLLENPNAYA</sequence>
<name>A0ACB9PCU1_BAUVA</name>
<proteinExistence type="predicted"/>
<accession>A0ACB9PCU1</accession>
<evidence type="ECO:0000313" key="1">
    <source>
        <dbReference type="EMBL" id="KAI4346288.1"/>
    </source>
</evidence>
<protein>
    <submittedName>
        <fullName evidence="1">Uncharacterized protein</fullName>
    </submittedName>
</protein>